<accession>A0A6I4VX15</accession>
<keyword evidence="1" id="KW-0812">Transmembrane</keyword>
<feature type="transmembrane region" description="Helical" evidence="1">
    <location>
        <begin position="149"/>
        <end position="170"/>
    </location>
</feature>
<evidence type="ECO:0000256" key="1">
    <source>
        <dbReference type="SAM" id="Phobius"/>
    </source>
</evidence>
<dbReference type="Pfam" id="PF11193">
    <property type="entry name" value="DUF2812"/>
    <property type="match status" value="1"/>
</dbReference>
<feature type="transmembrane region" description="Helical" evidence="1">
    <location>
        <begin position="119"/>
        <end position="137"/>
    </location>
</feature>
<keyword evidence="1" id="KW-0472">Membrane</keyword>
<dbReference type="Proteomes" id="UP000430692">
    <property type="component" value="Unassembled WGS sequence"/>
</dbReference>
<sequence length="181" mass="20961">MKTVKYVYNSGLAFSEKKDMQRFSQYAKEGWFLESFAYLGFGYKLRKGTSKELIYNLDYRKDADEEYFHFFEAAGWALVCSFGNEIHIFSAPVGTKPIYTDQPTLEEKYELEKNKMGKYALPFFISCCVFFLLYAVGSGTWLPLWASNILLVLGTITIIPLIFTGLPYLAHWKKLNKVRKS</sequence>
<evidence type="ECO:0000313" key="3">
    <source>
        <dbReference type="Proteomes" id="UP000430692"/>
    </source>
</evidence>
<dbReference type="AlphaFoldDB" id="A0A6I4VX15"/>
<name>A0A6I4VX15_9BACL</name>
<protein>
    <submittedName>
        <fullName evidence="2">DUF2812 domain-containing protein</fullName>
    </submittedName>
</protein>
<dbReference type="InterPro" id="IPR021359">
    <property type="entry name" value="DUF2812"/>
</dbReference>
<dbReference type="EMBL" id="WUUL01000012">
    <property type="protein sequence ID" value="MXQ55168.1"/>
    <property type="molecule type" value="Genomic_DNA"/>
</dbReference>
<gene>
    <name evidence="2" type="ORF">GSM42_15885</name>
</gene>
<reference evidence="2 3" key="1">
    <citation type="submission" date="2019-12" db="EMBL/GenBank/DDBJ databases">
        <title>Whole-genome analyses of novel actinobacteria.</title>
        <authorList>
            <person name="Sahin N."/>
            <person name="Saygin H."/>
        </authorList>
    </citation>
    <scope>NUCLEOTIDE SEQUENCE [LARGE SCALE GENOMIC DNA]</scope>
    <source>
        <strain evidence="2 3">KC615</strain>
    </source>
</reference>
<organism evidence="2 3">
    <name type="scientific">Shimazuella alba</name>
    <dbReference type="NCBI Taxonomy" id="2690964"/>
    <lineage>
        <taxon>Bacteria</taxon>
        <taxon>Bacillati</taxon>
        <taxon>Bacillota</taxon>
        <taxon>Bacilli</taxon>
        <taxon>Bacillales</taxon>
        <taxon>Thermoactinomycetaceae</taxon>
        <taxon>Shimazuella</taxon>
    </lineage>
</organism>
<comment type="caution">
    <text evidence="2">The sequence shown here is derived from an EMBL/GenBank/DDBJ whole genome shotgun (WGS) entry which is preliminary data.</text>
</comment>
<proteinExistence type="predicted"/>
<keyword evidence="3" id="KW-1185">Reference proteome</keyword>
<dbReference type="RefSeq" id="WP_160802521.1">
    <property type="nucleotide sequence ID" value="NZ_WUUL01000012.1"/>
</dbReference>
<keyword evidence="1" id="KW-1133">Transmembrane helix</keyword>
<evidence type="ECO:0000313" key="2">
    <source>
        <dbReference type="EMBL" id="MXQ55168.1"/>
    </source>
</evidence>